<dbReference type="InterPro" id="IPR024744">
    <property type="entry name" value="CSS-motif_dom"/>
</dbReference>
<dbReference type="Gene3D" id="3.20.20.450">
    <property type="entry name" value="EAL domain"/>
    <property type="match status" value="1"/>
</dbReference>
<gene>
    <name evidence="12" type="ORF">ALO52_100842</name>
</gene>
<dbReference type="InterPro" id="IPR001633">
    <property type="entry name" value="EAL_dom"/>
</dbReference>
<sequence>MMGTLSEYPSMLIASTRLRTTLSRPWLPALLAALLSAAVLLTGSLMLALQQARQTESQQMNAQGERFLVRLEQLFGQLQSGLDQLEHQPLRRCSPEMLGRLREVISSHRFIYEAAYVGDARACSSWPRKTLLAETRTPDIRGPTYDYWLNTSAQPDDNLAALVMGRGGFRVSTSRGHLADVVDLPPGGSLLVVLDNATRAIPVLGPAQAWPVPGWMADGSEPLITTATQLVYRMATQSPEYQLVLITPRTGLRDDITGAWWLLVPASLLISLCVGALVFQVLRQRKSLGAELTGALRRAELKVLYQPIFNLETRQCVGAEALVRWHRPDGSLTSPDLFIPLAENTGQIRQITDFVLQQALEQLGPLLRANPHLYISVNLAACDVMSARIGRVTARLLALHKVSARQIAFEVTERGLIDVVVARNHLQTLRDRGHQVLIDDFGTGYCSLAYLQTLPVDCLKIDKAFIDALGHDAASSGVAPHIIRMAHALQLKVIAEGIEFESQAALLNSEGVIYGQGWLFARPLTAVAFAERVTGGRRSAARRRNDVA</sequence>
<dbReference type="PANTHER" id="PTHR33121:SF79">
    <property type="entry name" value="CYCLIC DI-GMP PHOSPHODIESTERASE PDED-RELATED"/>
    <property type="match status" value="1"/>
</dbReference>
<evidence type="ECO:0000256" key="10">
    <source>
        <dbReference type="SAM" id="Phobius"/>
    </source>
</evidence>
<dbReference type="CDD" id="cd01948">
    <property type="entry name" value="EAL"/>
    <property type="match status" value="1"/>
</dbReference>
<dbReference type="GO" id="GO:0071111">
    <property type="term" value="F:cyclic-guanylate-specific phosphodiesterase activity"/>
    <property type="evidence" value="ECO:0007669"/>
    <property type="project" value="UniProtKB-EC"/>
</dbReference>
<evidence type="ECO:0000259" key="11">
    <source>
        <dbReference type="PROSITE" id="PS50883"/>
    </source>
</evidence>
<dbReference type="SUPFAM" id="SSF141868">
    <property type="entry name" value="EAL domain-like"/>
    <property type="match status" value="1"/>
</dbReference>
<name>A0A0N8SJW9_9PSED</name>
<dbReference type="Pfam" id="PF00563">
    <property type="entry name" value="EAL"/>
    <property type="match status" value="1"/>
</dbReference>
<reference evidence="12 13" key="1">
    <citation type="submission" date="2015-09" db="EMBL/GenBank/DDBJ databases">
        <title>Genome announcement of multiple Pseudomonas syringae strains.</title>
        <authorList>
            <person name="Thakur S."/>
            <person name="Wang P.W."/>
            <person name="Gong Y."/>
            <person name="Weir B.S."/>
            <person name="Guttman D.S."/>
        </authorList>
    </citation>
    <scope>NUCLEOTIDE SEQUENCE [LARGE SCALE GENOMIC DNA]</scope>
    <source>
        <strain evidence="12 13">ICMP3956</strain>
    </source>
</reference>
<evidence type="ECO:0000256" key="6">
    <source>
        <dbReference type="ARBA" id="ARBA00022801"/>
    </source>
</evidence>
<evidence type="ECO:0000256" key="9">
    <source>
        <dbReference type="ARBA" id="ARBA00034290"/>
    </source>
</evidence>
<evidence type="ECO:0000256" key="1">
    <source>
        <dbReference type="ARBA" id="ARBA00004651"/>
    </source>
</evidence>
<comment type="subcellular location">
    <subcellularLocation>
        <location evidence="1">Cell membrane</location>
        <topology evidence="1">Multi-pass membrane protein</topology>
    </subcellularLocation>
</comment>
<evidence type="ECO:0000313" key="13">
    <source>
        <dbReference type="Proteomes" id="UP000050562"/>
    </source>
</evidence>
<evidence type="ECO:0000313" key="12">
    <source>
        <dbReference type="EMBL" id="KPY33560.1"/>
    </source>
</evidence>
<evidence type="ECO:0000256" key="7">
    <source>
        <dbReference type="ARBA" id="ARBA00022989"/>
    </source>
</evidence>
<dbReference type="PATRIC" id="fig|251707.3.peg.1371"/>
<evidence type="ECO:0000256" key="4">
    <source>
        <dbReference type="ARBA" id="ARBA00022636"/>
    </source>
</evidence>
<dbReference type="SMART" id="SM00052">
    <property type="entry name" value="EAL"/>
    <property type="match status" value="1"/>
</dbReference>
<evidence type="ECO:0000256" key="5">
    <source>
        <dbReference type="ARBA" id="ARBA00022692"/>
    </source>
</evidence>
<organism evidence="12 13">
    <name type="scientific">Pseudomonas syringae pv. primulae</name>
    <dbReference type="NCBI Taxonomy" id="251707"/>
    <lineage>
        <taxon>Bacteria</taxon>
        <taxon>Pseudomonadati</taxon>
        <taxon>Pseudomonadota</taxon>
        <taxon>Gammaproteobacteria</taxon>
        <taxon>Pseudomonadales</taxon>
        <taxon>Pseudomonadaceae</taxon>
        <taxon>Pseudomonas</taxon>
    </lineage>
</organism>
<dbReference type="PROSITE" id="PS50883">
    <property type="entry name" value="EAL"/>
    <property type="match status" value="1"/>
</dbReference>
<keyword evidence="6" id="KW-0378">Hydrolase</keyword>
<keyword evidence="8 10" id="KW-0472">Membrane</keyword>
<evidence type="ECO:0000256" key="8">
    <source>
        <dbReference type="ARBA" id="ARBA00023136"/>
    </source>
</evidence>
<evidence type="ECO:0000256" key="2">
    <source>
        <dbReference type="ARBA" id="ARBA00012282"/>
    </source>
</evidence>
<keyword evidence="3" id="KW-1003">Cell membrane</keyword>
<dbReference type="AlphaFoldDB" id="A0A0N8SJW9"/>
<dbReference type="EMBL" id="LJRC01000207">
    <property type="protein sequence ID" value="KPY33560.1"/>
    <property type="molecule type" value="Genomic_DNA"/>
</dbReference>
<dbReference type="InterPro" id="IPR035919">
    <property type="entry name" value="EAL_sf"/>
</dbReference>
<dbReference type="InterPro" id="IPR050706">
    <property type="entry name" value="Cyclic-di-GMP_PDE-like"/>
</dbReference>
<dbReference type="EC" id="3.1.4.52" evidence="2"/>
<keyword evidence="4" id="KW-0973">c-di-GMP</keyword>
<dbReference type="Pfam" id="PF12792">
    <property type="entry name" value="CSS-motif"/>
    <property type="match status" value="1"/>
</dbReference>
<dbReference type="GO" id="GO:0005886">
    <property type="term" value="C:plasma membrane"/>
    <property type="evidence" value="ECO:0007669"/>
    <property type="project" value="UniProtKB-SubCell"/>
</dbReference>
<accession>A0A0N8SJW9</accession>
<comment type="caution">
    <text evidence="12">The sequence shown here is derived from an EMBL/GenBank/DDBJ whole genome shotgun (WGS) entry which is preliminary data.</text>
</comment>
<comment type="catalytic activity">
    <reaction evidence="9">
        <text>3',3'-c-di-GMP + H2O = 5'-phosphoguanylyl(3'-&gt;5')guanosine + H(+)</text>
        <dbReference type="Rhea" id="RHEA:24902"/>
        <dbReference type="ChEBI" id="CHEBI:15377"/>
        <dbReference type="ChEBI" id="CHEBI:15378"/>
        <dbReference type="ChEBI" id="CHEBI:58754"/>
        <dbReference type="ChEBI" id="CHEBI:58805"/>
        <dbReference type="EC" id="3.1.4.52"/>
    </reaction>
</comment>
<dbReference type="Proteomes" id="UP000050562">
    <property type="component" value="Unassembled WGS sequence"/>
</dbReference>
<evidence type="ECO:0000256" key="3">
    <source>
        <dbReference type="ARBA" id="ARBA00022475"/>
    </source>
</evidence>
<feature type="transmembrane region" description="Helical" evidence="10">
    <location>
        <begin position="258"/>
        <end position="279"/>
    </location>
</feature>
<dbReference type="PANTHER" id="PTHR33121">
    <property type="entry name" value="CYCLIC DI-GMP PHOSPHODIESTERASE PDEF"/>
    <property type="match status" value="1"/>
</dbReference>
<proteinExistence type="predicted"/>
<keyword evidence="5 10" id="KW-0812">Transmembrane</keyword>
<keyword evidence="7 10" id="KW-1133">Transmembrane helix</keyword>
<protein>
    <recommendedName>
        <fullName evidence="2">cyclic-guanylate-specific phosphodiesterase</fullName>
        <ecNumber evidence="2">3.1.4.52</ecNumber>
    </recommendedName>
</protein>
<feature type="domain" description="EAL" evidence="11">
    <location>
        <begin position="285"/>
        <end position="537"/>
    </location>
</feature>